<evidence type="ECO:0000313" key="3">
    <source>
        <dbReference type="Proteomes" id="UP000479000"/>
    </source>
</evidence>
<dbReference type="EMBL" id="CADCXU010021422">
    <property type="protein sequence ID" value="CAB0009060.1"/>
    <property type="molecule type" value="Genomic_DNA"/>
</dbReference>
<dbReference type="AlphaFoldDB" id="A0A6H5H122"/>
<feature type="non-terminal residue" evidence="2">
    <location>
        <position position="117"/>
    </location>
</feature>
<organism evidence="2 3">
    <name type="scientific">Nesidiocoris tenuis</name>
    <dbReference type="NCBI Taxonomy" id="355587"/>
    <lineage>
        <taxon>Eukaryota</taxon>
        <taxon>Metazoa</taxon>
        <taxon>Ecdysozoa</taxon>
        <taxon>Arthropoda</taxon>
        <taxon>Hexapoda</taxon>
        <taxon>Insecta</taxon>
        <taxon>Pterygota</taxon>
        <taxon>Neoptera</taxon>
        <taxon>Paraneoptera</taxon>
        <taxon>Hemiptera</taxon>
        <taxon>Heteroptera</taxon>
        <taxon>Panheteroptera</taxon>
        <taxon>Cimicomorpha</taxon>
        <taxon>Miridae</taxon>
        <taxon>Dicyphina</taxon>
        <taxon>Nesidiocoris</taxon>
    </lineage>
</organism>
<protein>
    <submittedName>
        <fullName evidence="2">Uncharacterized protein</fullName>
    </submittedName>
</protein>
<dbReference type="EMBL" id="CADCXU010021423">
    <property type="protein sequence ID" value="CAB0009063.1"/>
    <property type="molecule type" value="Genomic_DNA"/>
</dbReference>
<evidence type="ECO:0000313" key="2">
    <source>
        <dbReference type="EMBL" id="CAB0009063.1"/>
    </source>
</evidence>
<sequence length="117" mass="13555">MFNRHVQLRSYHSSQHFKRSVPVKWIAFKPIQYFTLSMQMTEGPICRGVKGYHCAYGNGTYHDIRLTWSRARRSNINSPDKVDLIQLRQSVSDCAPSIIATNVPFRVEAHYNAVDQI</sequence>
<proteinExistence type="predicted"/>
<name>A0A6H5H122_9HEMI</name>
<evidence type="ECO:0000313" key="1">
    <source>
        <dbReference type="EMBL" id="CAB0009060.1"/>
    </source>
</evidence>
<dbReference type="Proteomes" id="UP000479000">
    <property type="component" value="Unassembled WGS sequence"/>
</dbReference>
<reference evidence="2 3" key="1">
    <citation type="submission" date="2020-02" db="EMBL/GenBank/DDBJ databases">
        <authorList>
            <person name="Ferguson B K."/>
        </authorList>
    </citation>
    <scope>NUCLEOTIDE SEQUENCE [LARGE SCALE GENOMIC DNA]</scope>
</reference>
<accession>A0A6H5H122</accession>
<gene>
    <name evidence="1" type="ORF">NTEN_LOCUS14243</name>
    <name evidence="2" type="ORF">NTEN_LOCUS14245</name>
</gene>
<keyword evidence="3" id="KW-1185">Reference proteome</keyword>